<dbReference type="PROSITE" id="PS50851">
    <property type="entry name" value="CHEW"/>
    <property type="match status" value="1"/>
</dbReference>
<dbReference type="SMART" id="SM00260">
    <property type="entry name" value="CheW"/>
    <property type="match status" value="1"/>
</dbReference>
<keyword evidence="3" id="KW-1185">Reference proteome</keyword>
<evidence type="ECO:0000259" key="1">
    <source>
        <dbReference type="PROSITE" id="PS50851"/>
    </source>
</evidence>
<sequence length="168" mass="18252">MNDLPARAPQASADHGVLYLLFRIADQRFALDAREVIEVLPRRTLKPIAQAPAWVAGVLAHRGALIPVIDLSALSFGAAAAARSSTRLVLVRYGHGLQLGLILEQATDTLRCDPDTFQPYGLDNGEARYLGPVRQDARGLLQLIRVDDLLSDEVRALLYPPEPGQVPA</sequence>
<evidence type="ECO:0000313" key="2">
    <source>
        <dbReference type="EMBL" id="QXI37457.1"/>
    </source>
</evidence>
<dbReference type="AlphaFoldDB" id="A0A9E6PTR0"/>
<gene>
    <name evidence="2" type="ORF">HU772_019255</name>
</gene>
<dbReference type="GO" id="GO:0007165">
    <property type="term" value="P:signal transduction"/>
    <property type="evidence" value="ECO:0007669"/>
    <property type="project" value="InterPro"/>
</dbReference>
<dbReference type="EMBL" id="CP077095">
    <property type="protein sequence ID" value="QXI37457.1"/>
    <property type="molecule type" value="Genomic_DNA"/>
</dbReference>
<dbReference type="InterPro" id="IPR039315">
    <property type="entry name" value="CheW"/>
</dbReference>
<dbReference type="Gene3D" id="2.30.30.40">
    <property type="entry name" value="SH3 Domains"/>
    <property type="match status" value="1"/>
</dbReference>
<dbReference type="InterPro" id="IPR036061">
    <property type="entry name" value="CheW-like_dom_sf"/>
</dbReference>
<protein>
    <submittedName>
        <fullName evidence="2">Chemotaxis protein CheW</fullName>
    </submittedName>
</protein>
<feature type="domain" description="CheW-like" evidence="1">
    <location>
        <begin position="16"/>
        <end position="155"/>
    </location>
</feature>
<dbReference type="Pfam" id="PF01584">
    <property type="entry name" value="CheW"/>
    <property type="match status" value="1"/>
</dbReference>
<reference evidence="2 3" key="1">
    <citation type="journal article" date="2020" name="Microorganisms">
        <title>Reliable Identification of Environmental Pseudomonas Isolates Using the rpoD Gene.</title>
        <authorList>
            <consortium name="The Broad Institute Genome Sequencing Platform"/>
            <person name="Girard L."/>
            <person name="Lood C."/>
            <person name="Rokni-Zadeh H."/>
            <person name="van Noort V."/>
            <person name="Lavigne R."/>
            <person name="De Mot R."/>
        </authorList>
    </citation>
    <scope>NUCLEOTIDE SEQUENCE [LARGE SCALE GENOMIC DNA]</scope>
    <source>
        <strain evidence="2 3">RW9S1A</strain>
    </source>
</reference>
<dbReference type="RefSeq" id="WP_186662768.1">
    <property type="nucleotide sequence ID" value="NZ_CP077095.1"/>
</dbReference>
<proteinExistence type="predicted"/>
<dbReference type="PANTHER" id="PTHR22617">
    <property type="entry name" value="CHEMOTAXIS SENSOR HISTIDINE KINASE-RELATED"/>
    <property type="match status" value="1"/>
</dbReference>
<dbReference type="Proteomes" id="UP000633418">
    <property type="component" value="Chromosome"/>
</dbReference>
<evidence type="ECO:0000313" key="3">
    <source>
        <dbReference type="Proteomes" id="UP000633418"/>
    </source>
</evidence>
<dbReference type="InterPro" id="IPR002545">
    <property type="entry name" value="CheW-lke_dom"/>
</dbReference>
<dbReference type="Gene3D" id="2.40.50.180">
    <property type="entry name" value="CheA-289, Domain 4"/>
    <property type="match status" value="1"/>
</dbReference>
<dbReference type="PANTHER" id="PTHR22617:SF43">
    <property type="entry name" value="PROTEIN PILI"/>
    <property type="match status" value="1"/>
</dbReference>
<dbReference type="GO" id="GO:0005829">
    <property type="term" value="C:cytosol"/>
    <property type="evidence" value="ECO:0007669"/>
    <property type="project" value="TreeGrafter"/>
</dbReference>
<name>A0A9E6PTR0_9PSED</name>
<dbReference type="KEGG" id="pxn:HU772_019255"/>
<reference evidence="2 3" key="2">
    <citation type="journal article" date="2021" name="Microorganisms">
        <title>The Ever-Expanding Pseudomonas Genus: Description of 43 New Species and Partition of the Pseudomonas putida Group.</title>
        <authorList>
            <person name="Girard L."/>
            <person name="Lood C."/>
            <person name="Hofte M."/>
            <person name="Vandamme P."/>
            <person name="Rokni-Zadeh H."/>
            <person name="van Noort V."/>
            <person name="Lavigne R."/>
            <person name="De Mot R."/>
        </authorList>
    </citation>
    <scope>NUCLEOTIDE SEQUENCE [LARGE SCALE GENOMIC DNA]</scope>
    <source>
        <strain evidence="2 3">RW9S1A</strain>
    </source>
</reference>
<dbReference type="SUPFAM" id="SSF50341">
    <property type="entry name" value="CheW-like"/>
    <property type="match status" value="1"/>
</dbReference>
<accession>A0A9E6PTR0</accession>
<organism evidence="2 3">
    <name type="scientific">Pseudomonas xantholysinigenes</name>
    <dbReference type="NCBI Taxonomy" id="2745490"/>
    <lineage>
        <taxon>Bacteria</taxon>
        <taxon>Pseudomonadati</taxon>
        <taxon>Pseudomonadota</taxon>
        <taxon>Gammaproteobacteria</taxon>
        <taxon>Pseudomonadales</taxon>
        <taxon>Pseudomonadaceae</taxon>
        <taxon>Pseudomonas</taxon>
    </lineage>
</organism>
<dbReference type="GO" id="GO:0006935">
    <property type="term" value="P:chemotaxis"/>
    <property type="evidence" value="ECO:0007669"/>
    <property type="project" value="InterPro"/>
</dbReference>